<feature type="transmembrane region" description="Helical" evidence="8">
    <location>
        <begin position="78"/>
        <end position="99"/>
    </location>
</feature>
<dbReference type="PANTHER" id="PTHR42703">
    <property type="entry name" value="NADH DEHYDROGENASE"/>
    <property type="match status" value="1"/>
</dbReference>
<keyword evidence="3" id="KW-1003">Cell membrane</keyword>
<evidence type="ECO:0000313" key="10">
    <source>
        <dbReference type="EMBL" id="GAA4894847.1"/>
    </source>
</evidence>
<feature type="transmembrane region" description="Helical" evidence="8">
    <location>
        <begin position="208"/>
        <end position="230"/>
    </location>
</feature>
<evidence type="ECO:0000256" key="6">
    <source>
        <dbReference type="ARBA" id="ARBA00023136"/>
    </source>
</evidence>
<feature type="transmembrane region" description="Helical" evidence="8">
    <location>
        <begin position="370"/>
        <end position="388"/>
    </location>
</feature>
<evidence type="ECO:0000256" key="5">
    <source>
        <dbReference type="ARBA" id="ARBA00022989"/>
    </source>
</evidence>
<evidence type="ECO:0000256" key="8">
    <source>
        <dbReference type="SAM" id="Phobius"/>
    </source>
</evidence>
<dbReference type="Proteomes" id="UP001501521">
    <property type="component" value="Unassembled WGS sequence"/>
</dbReference>
<organism evidence="10 11">
    <name type="scientific">Tessaracoccus lubricantis</name>
    <dbReference type="NCBI Taxonomy" id="545543"/>
    <lineage>
        <taxon>Bacteria</taxon>
        <taxon>Bacillati</taxon>
        <taxon>Actinomycetota</taxon>
        <taxon>Actinomycetes</taxon>
        <taxon>Propionibacteriales</taxon>
        <taxon>Propionibacteriaceae</taxon>
        <taxon>Tessaracoccus</taxon>
    </lineage>
</organism>
<evidence type="ECO:0000256" key="3">
    <source>
        <dbReference type="ARBA" id="ARBA00022475"/>
    </source>
</evidence>
<reference evidence="11" key="1">
    <citation type="journal article" date="2019" name="Int. J. Syst. Evol. Microbiol.">
        <title>The Global Catalogue of Microorganisms (GCM) 10K type strain sequencing project: providing services to taxonomists for standard genome sequencing and annotation.</title>
        <authorList>
            <consortium name="The Broad Institute Genomics Platform"/>
            <consortium name="The Broad Institute Genome Sequencing Center for Infectious Disease"/>
            <person name="Wu L."/>
            <person name="Ma J."/>
        </authorList>
    </citation>
    <scope>NUCLEOTIDE SEQUENCE [LARGE SCALE GENOMIC DNA]</scope>
    <source>
        <strain evidence="11">JCM 19125</strain>
    </source>
</reference>
<feature type="transmembrane region" description="Helical" evidence="8">
    <location>
        <begin position="471"/>
        <end position="492"/>
    </location>
</feature>
<dbReference type="PANTHER" id="PTHR42703:SF1">
    <property type="entry name" value="NA(+)_H(+) ANTIPORTER SUBUNIT D1"/>
    <property type="match status" value="1"/>
</dbReference>
<feature type="transmembrane region" description="Helical" evidence="8">
    <location>
        <begin position="6"/>
        <end position="23"/>
    </location>
</feature>
<gene>
    <name evidence="10" type="ORF">GCM10025789_10300</name>
</gene>
<protein>
    <submittedName>
        <fullName evidence="10">Na+/H+ antiporter subunit D</fullName>
    </submittedName>
</protein>
<feature type="transmembrane region" description="Helical" evidence="8">
    <location>
        <begin position="325"/>
        <end position="349"/>
    </location>
</feature>
<feature type="transmembrane region" description="Helical" evidence="8">
    <location>
        <begin position="242"/>
        <end position="261"/>
    </location>
</feature>
<comment type="caution">
    <text evidence="10">The sequence shown here is derived from an EMBL/GenBank/DDBJ whole genome shotgun (WGS) entry which is preliminary data.</text>
</comment>
<keyword evidence="4 7" id="KW-0812">Transmembrane</keyword>
<evidence type="ECO:0000259" key="9">
    <source>
        <dbReference type="Pfam" id="PF00361"/>
    </source>
</evidence>
<feature type="transmembrane region" description="Helical" evidence="8">
    <location>
        <begin position="32"/>
        <end position="51"/>
    </location>
</feature>
<sequence length="517" mass="54527">MLHNLIPLPVLLAIGGAAVALALPRRPGLQRLVSIISLSGIVALAASFMWFTHRDGPMAIWLAGWDPPLGISLVVDRLSALMLFVASVIALGVLLFATGQDKDEVKRETPVSIFHPTFLLLMAGVSNAFLAGDLFNLFVGFEMLLFASYVLLTLGGTSDRIRAGTTYVVVSLLSSSLFLISLAAVYAATGTVNMAHLAVRLRDLTEPVQLLLEVLLIVTFAIKAAVFPLSSWLPDSYPTAPAPVTAVFAGLLTKVGVYAIIRTETLLFPAHTIYNVLLVASLLTMVLGILGAVAQVEIKRMLSFTLISHIGYMIFGIALGTDAGLAATIFYTAHHITIQATLFLVTGLIERRGGTSSLDGLGGLLKVAPLLAALFFIPAMNLGGIPPLSGFIGKLGLLQAGAEVGTPLAWTVVAGGVLTSLLTLMAMAKVWNRAFWGVTPAEQRRADAAAHDLGAEDVVDEDTRPMPPLQVGATVGLIAFGLALSVFAGPLYEYAHAAAAMLRDGSYVQAVLPEGLR</sequence>
<feature type="transmembrane region" description="Helical" evidence="8">
    <location>
        <begin position="408"/>
        <end position="428"/>
    </location>
</feature>
<dbReference type="Pfam" id="PF00361">
    <property type="entry name" value="Proton_antipo_M"/>
    <property type="match status" value="1"/>
</dbReference>
<feature type="transmembrane region" description="Helical" evidence="8">
    <location>
        <begin position="111"/>
        <end position="131"/>
    </location>
</feature>
<evidence type="ECO:0000313" key="11">
    <source>
        <dbReference type="Proteomes" id="UP001501521"/>
    </source>
</evidence>
<feature type="domain" description="NADH:quinone oxidoreductase/Mrp antiporter transmembrane" evidence="9">
    <location>
        <begin position="131"/>
        <end position="419"/>
    </location>
</feature>
<comment type="similarity">
    <text evidence="2">Belongs to the CPA3 antiporters (TC 2.A.63) subunit D family.</text>
</comment>
<dbReference type="InterPro" id="IPR050586">
    <property type="entry name" value="CPA3_Na-H_Antiporter_D"/>
</dbReference>
<feature type="transmembrane region" description="Helical" evidence="8">
    <location>
        <begin position="301"/>
        <end position="319"/>
    </location>
</feature>
<feature type="transmembrane region" description="Helical" evidence="8">
    <location>
        <begin position="273"/>
        <end position="294"/>
    </location>
</feature>
<evidence type="ECO:0000256" key="1">
    <source>
        <dbReference type="ARBA" id="ARBA00004651"/>
    </source>
</evidence>
<feature type="transmembrane region" description="Helical" evidence="8">
    <location>
        <begin position="167"/>
        <end position="188"/>
    </location>
</feature>
<accession>A0ABP9F5Z5</accession>
<keyword evidence="6 8" id="KW-0472">Membrane</keyword>
<name>A0ABP9F5Z5_9ACTN</name>
<keyword evidence="5 8" id="KW-1133">Transmembrane helix</keyword>
<evidence type="ECO:0000256" key="4">
    <source>
        <dbReference type="ARBA" id="ARBA00022692"/>
    </source>
</evidence>
<dbReference type="NCBIfam" id="NF009308">
    <property type="entry name" value="PRK12665.1"/>
    <property type="match status" value="1"/>
</dbReference>
<dbReference type="InterPro" id="IPR003918">
    <property type="entry name" value="NADH_UbQ_OxRdtase"/>
</dbReference>
<dbReference type="EMBL" id="BAABLV010000017">
    <property type="protein sequence ID" value="GAA4894847.1"/>
    <property type="molecule type" value="Genomic_DNA"/>
</dbReference>
<dbReference type="PRINTS" id="PR01437">
    <property type="entry name" value="NUOXDRDTASE4"/>
</dbReference>
<feature type="transmembrane region" description="Helical" evidence="8">
    <location>
        <begin position="137"/>
        <end position="155"/>
    </location>
</feature>
<comment type="subcellular location">
    <subcellularLocation>
        <location evidence="1">Cell membrane</location>
        <topology evidence="1">Multi-pass membrane protein</topology>
    </subcellularLocation>
    <subcellularLocation>
        <location evidence="7">Membrane</location>
        <topology evidence="7">Multi-pass membrane protein</topology>
    </subcellularLocation>
</comment>
<evidence type="ECO:0000256" key="7">
    <source>
        <dbReference type="RuleBase" id="RU000320"/>
    </source>
</evidence>
<proteinExistence type="inferred from homology"/>
<dbReference type="InterPro" id="IPR001750">
    <property type="entry name" value="ND/Mrp_TM"/>
</dbReference>
<evidence type="ECO:0000256" key="2">
    <source>
        <dbReference type="ARBA" id="ARBA00005346"/>
    </source>
</evidence>
<keyword evidence="11" id="KW-1185">Reference proteome</keyword>